<feature type="chain" id="PRO_5045179714" evidence="2">
    <location>
        <begin position="20"/>
        <end position="311"/>
    </location>
</feature>
<evidence type="ECO:0000256" key="2">
    <source>
        <dbReference type="SAM" id="SignalP"/>
    </source>
</evidence>
<feature type="signal peptide" evidence="2">
    <location>
        <begin position="1"/>
        <end position="19"/>
    </location>
</feature>
<accession>A0ABV6JPG2</accession>
<comment type="caution">
    <text evidence="3">The sequence shown here is derived from an EMBL/GenBank/DDBJ whole genome shotgun (WGS) entry which is preliminary data.</text>
</comment>
<evidence type="ECO:0000313" key="3">
    <source>
        <dbReference type="EMBL" id="MFC0396433.1"/>
    </source>
</evidence>
<feature type="region of interest" description="Disordered" evidence="1">
    <location>
        <begin position="289"/>
        <end position="311"/>
    </location>
</feature>
<keyword evidence="2" id="KW-0732">Signal</keyword>
<dbReference type="Gene3D" id="2.50.20.20">
    <property type="match status" value="1"/>
</dbReference>
<feature type="region of interest" description="Disordered" evidence="1">
    <location>
        <begin position="25"/>
        <end position="63"/>
    </location>
</feature>
<evidence type="ECO:0000256" key="1">
    <source>
        <dbReference type="SAM" id="MobiDB-lite"/>
    </source>
</evidence>
<dbReference type="Proteomes" id="UP001589818">
    <property type="component" value="Unassembled WGS sequence"/>
</dbReference>
<organism evidence="3 4">
    <name type="scientific">Paenibacillus mendelii</name>
    <dbReference type="NCBI Taxonomy" id="206163"/>
    <lineage>
        <taxon>Bacteria</taxon>
        <taxon>Bacillati</taxon>
        <taxon>Bacillota</taxon>
        <taxon>Bacilli</taxon>
        <taxon>Bacillales</taxon>
        <taxon>Paenibacillaceae</taxon>
        <taxon>Paenibacillus</taxon>
    </lineage>
</organism>
<keyword evidence="4" id="KW-1185">Reference proteome</keyword>
<dbReference type="RefSeq" id="WP_204821959.1">
    <property type="nucleotide sequence ID" value="NZ_JANHOF010000017.1"/>
</dbReference>
<feature type="compositionally biased region" description="Low complexity" evidence="1">
    <location>
        <begin position="300"/>
        <end position="311"/>
    </location>
</feature>
<proteinExistence type="predicted"/>
<dbReference type="EMBL" id="JBHLVF010000059">
    <property type="protein sequence ID" value="MFC0396433.1"/>
    <property type="molecule type" value="Genomic_DNA"/>
</dbReference>
<feature type="compositionally biased region" description="Low complexity" evidence="1">
    <location>
        <begin position="29"/>
        <end position="44"/>
    </location>
</feature>
<name>A0ABV6JPG2_9BACL</name>
<dbReference type="Pfam" id="PF20316">
    <property type="entry name" value="DUF6612"/>
    <property type="match status" value="1"/>
</dbReference>
<evidence type="ECO:0000313" key="4">
    <source>
        <dbReference type="Proteomes" id="UP001589818"/>
    </source>
</evidence>
<feature type="compositionally biased region" description="Gly residues" evidence="1">
    <location>
        <begin position="45"/>
        <end position="54"/>
    </location>
</feature>
<reference evidence="3 4" key="1">
    <citation type="submission" date="2024-09" db="EMBL/GenBank/DDBJ databases">
        <authorList>
            <person name="Sun Q."/>
            <person name="Mori K."/>
        </authorList>
    </citation>
    <scope>NUCLEOTIDE SEQUENCE [LARGE SCALE GENOMIC DNA]</scope>
    <source>
        <strain evidence="3 4">CCM 4839</strain>
    </source>
</reference>
<dbReference type="PROSITE" id="PS51257">
    <property type="entry name" value="PROKAR_LIPOPROTEIN"/>
    <property type="match status" value="1"/>
</dbReference>
<protein>
    <submittedName>
        <fullName evidence="3">DUF6612 family protein</fullName>
    </submittedName>
</protein>
<dbReference type="InterPro" id="IPR046720">
    <property type="entry name" value="DUF6612"/>
</dbReference>
<gene>
    <name evidence="3" type="ORF">ACFFJ8_34405</name>
</gene>
<sequence length="311" mass="33467">MKKWTAGLLTAIMVLGITAACGSKEPVDSNAGSGNKGGNAEQTTGAGGNAGSTGAGNSNKETGSLPTVEELIEKSTDASIALKSFSMDAKVNQNMTMSQGDQKQEQKVDMNMKTDVIKEPMQIYQEIQMEMPPQGSQTIKQYIMEDGIYSEMNGSWMKLPNEMKDQMMASMQSSLKPESQMEQFKTIAKDTKVTEEGGDYVMTAELSGDNVKEMAKSLMSQAGGANEQAAAMLDNMNIKSIKISYGVNKDTYLPTKSDVNMTMDMNQEGQSITLEMVMTSTISKHNEVGEIKVPQEALNAPSTPTDSSPAP</sequence>